<dbReference type="AlphaFoldDB" id="A0A840AS07"/>
<comment type="similarity">
    <text evidence="2">Belongs to the bacterial solute-binding protein 5 family.</text>
</comment>
<evidence type="ECO:0000256" key="5">
    <source>
        <dbReference type="SAM" id="SignalP"/>
    </source>
</evidence>
<dbReference type="GO" id="GO:1904680">
    <property type="term" value="F:peptide transmembrane transporter activity"/>
    <property type="evidence" value="ECO:0007669"/>
    <property type="project" value="TreeGrafter"/>
</dbReference>
<sequence length="542" mass="58001">MQLPSRSARGARRARSILAAATALAGALAVLLPASEAAADVTIQRGFTGKVETLDPQKASTAEEAAILVDMFDGLVTVDALGRLVPGAAESWTISPDGLVYTFKLREDGIWSNGEALKAADFVASFRRLFDPATGATEDGPLQVIRGAILIKQGLAKPETLGVKALDPLTLEITLEQPTPTFELRLAQPVALPVFVASIKKLGADFGTTGKVVSNGAYRIGAVDRKDGYTLLKNPKFHAADGVAADTVVYRPFAEAEDCLAAFEAKAVMVCSDVPTGDLGKLRAEVGPALQVAPYEGTYFYAFNTAKKPFDDPRVRRALSMAIDREALASEAWSGGMVPAESLVPRDLSARPQAPVAPIAERRQKASALLAEAGFDPKKPGAKPLNLTIRVGTGTAHEQTAKLIAEQWKDIGVEAKIVTESNSDHYQRLRDGGDFDVARAGWILDEPDAVDMLTLLLSGNKRFNYARYANAGYDEIVQDAEMELDPALRLKQIADAETVIARDQPFMPLLGYASLSLVAPNLKGWQANVVNVHPSRFLSLAP</sequence>
<gene>
    <name evidence="7" type="ORF">GGR25_004234</name>
</gene>
<dbReference type="InterPro" id="IPR000914">
    <property type="entry name" value="SBP_5_dom"/>
</dbReference>
<keyword evidence="3" id="KW-0813">Transport</keyword>
<organism evidence="7 8">
    <name type="scientific">Kaistia hirudinis</name>
    <dbReference type="NCBI Taxonomy" id="1293440"/>
    <lineage>
        <taxon>Bacteria</taxon>
        <taxon>Pseudomonadati</taxon>
        <taxon>Pseudomonadota</taxon>
        <taxon>Alphaproteobacteria</taxon>
        <taxon>Hyphomicrobiales</taxon>
        <taxon>Kaistiaceae</taxon>
        <taxon>Kaistia</taxon>
    </lineage>
</organism>
<accession>A0A840AS07</accession>
<evidence type="ECO:0000259" key="6">
    <source>
        <dbReference type="Pfam" id="PF00496"/>
    </source>
</evidence>
<feature type="domain" description="Solute-binding protein family 5" evidence="6">
    <location>
        <begin position="84"/>
        <end position="461"/>
    </location>
</feature>
<dbReference type="InterPro" id="IPR030678">
    <property type="entry name" value="Peptide/Ni-bd"/>
</dbReference>
<dbReference type="GO" id="GO:0015833">
    <property type="term" value="P:peptide transport"/>
    <property type="evidence" value="ECO:0007669"/>
    <property type="project" value="TreeGrafter"/>
</dbReference>
<keyword evidence="8" id="KW-1185">Reference proteome</keyword>
<dbReference type="GO" id="GO:0030288">
    <property type="term" value="C:outer membrane-bounded periplasmic space"/>
    <property type="evidence" value="ECO:0007669"/>
    <property type="project" value="TreeGrafter"/>
</dbReference>
<comment type="caution">
    <text evidence="7">The sequence shown here is derived from an EMBL/GenBank/DDBJ whole genome shotgun (WGS) entry which is preliminary data.</text>
</comment>
<evidence type="ECO:0000256" key="1">
    <source>
        <dbReference type="ARBA" id="ARBA00004418"/>
    </source>
</evidence>
<dbReference type="PANTHER" id="PTHR30290">
    <property type="entry name" value="PERIPLASMIC BINDING COMPONENT OF ABC TRANSPORTER"/>
    <property type="match status" value="1"/>
</dbReference>
<dbReference type="Gene3D" id="3.10.105.10">
    <property type="entry name" value="Dipeptide-binding Protein, Domain 3"/>
    <property type="match status" value="1"/>
</dbReference>
<comment type="subcellular location">
    <subcellularLocation>
        <location evidence="1">Periplasm</location>
    </subcellularLocation>
</comment>
<dbReference type="Gene3D" id="3.90.76.10">
    <property type="entry name" value="Dipeptide-binding Protein, Domain 1"/>
    <property type="match status" value="1"/>
</dbReference>
<protein>
    <submittedName>
        <fullName evidence="7">ABC-type oligopeptide transport system substrate-binding subunit</fullName>
    </submittedName>
</protein>
<name>A0A840AS07_9HYPH</name>
<dbReference type="Pfam" id="PF00496">
    <property type="entry name" value="SBP_bac_5"/>
    <property type="match status" value="1"/>
</dbReference>
<evidence type="ECO:0000313" key="7">
    <source>
        <dbReference type="EMBL" id="MBB3933170.1"/>
    </source>
</evidence>
<reference evidence="7 8" key="1">
    <citation type="submission" date="2020-08" db="EMBL/GenBank/DDBJ databases">
        <title>Genomic Encyclopedia of Type Strains, Phase IV (KMG-IV): sequencing the most valuable type-strain genomes for metagenomic binning, comparative biology and taxonomic classification.</title>
        <authorList>
            <person name="Goeker M."/>
        </authorList>
    </citation>
    <scope>NUCLEOTIDE SEQUENCE [LARGE SCALE GENOMIC DNA]</scope>
    <source>
        <strain evidence="7 8">DSM 25966</strain>
    </source>
</reference>
<evidence type="ECO:0000256" key="2">
    <source>
        <dbReference type="ARBA" id="ARBA00005695"/>
    </source>
</evidence>
<dbReference type="PANTHER" id="PTHR30290:SF10">
    <property type="entry name" value="PERIPLASMIC OLIGOPEPTIDE-BINDING PROTEIN-RELATED"/>
    <property type="match status" value="1"/>
</dbReference>
<proteinExistence type="inferred from homology"/>
<keyword evidence="4 5" id="KW-0732">Signal</keyword>
<evidence type="ECO:0000313" key="8">
    <source>
        <dbReference type="Proteomes" id="UP000553963"/>
    </source>
</evidence>
<feature type="chain" id="PRO_5032648793" evidence="5">
    <location>
        <begin position="40"/>
        <end position="542"/>
    </location>
</feature>
<dbReference type="GO" id="GO:0043190">
    <property type="term" value="C:ATP-binding cassette (ABC) transporter complex"/>
    <property type="evidence" value="ECO:0007669"/>
    <property type="project" value="InterPro"/>
</dbReference>
<feature type="signal peptide" evidence="5">
    <location>
        <begin position="1"/>
        <end position="39"/>
    </location>
</feature>
<dbReference type="CDD" id="cd08504">
    <property type="entry name" value="PBP2_OppA"/>
    <property type="match status" value="1"/>
</dbReference>
<dbReference type="Gene3D" id="3.40.190.10">
    <property type="entry name" value="Periplasmic binding protein-like II"/>
    <property type="match status" value="1"/>
</dbReference>
<dbReference type="EMBL" id="JACIDS010000005">
    <property type="protein sequence ID" value="MBB3933170.1"/>
    <property type="molecule type" value="Genomic_DNA"/>
</dbReference>
<evidence type="ECO:0000256" key="4">
    <source>
        <dbReference type="ARBA" id="ARBA00022729"/>
    </source>
</evidence>
<dbReference type="InterPro" id="IPR039424">
    <property type="entry name" value="SBP_5"/>
</dbReference>
<dbReference type="PIRSF" id="PIRSF002741">
    <property type="entry name" value="MppA"/>
    <property type="match status" value="1"/>
</dbReference>
<evidence type="ECO:0000256" key="3">
    <source>
        <dbReference type="ARBA" id="ARBA00022448"/>
    </source>
</evidence>
<dbReference type="SUPFAM" id="SSF53850">
    <property type="entry name" value="Periplasmic binding protein-like II"/>
    <property type="match status" value="1"/>
</dbReference>
<dbReference type="FunFam" id="3.90.76.10:FF:000001">
    <property type="entry name" value="Oligopeptide ABC transporter substrate-binding protein"/>
    <property type="match status" value="1"/>
</dbReference>
<dbReference type="Proteomes" id="UP000553963">
    <property type="component" value="Unassembled WGS sequence"/>
</dbReference>
<dbReference type="RefSeq" id="WP_183400811.1">
    <property type="nucleotide sequence ID" value="NZ_JACIDS010000005.1"/>
</dbReference>